<accession>A0ABR6CL62</accession>
<organism evidence="2 3">
    <name type="scientific">Peribacillus huizhouensis</name>
    <dbReference type="NCBI Taxonomy" id="1501239"/>
    <lineage>
        <taxon>Bacteria</taxon>
        <taxon>Bacillati</taxon>
        <taxon>Bacillota</taxon>
        <taxon>Bacilli</taxon>
        <taxon>Bacillales</taxon>
        <taxon>Bacillaceae</taxon>
        <taxon>Peribacillus</taxon>
    </lineage>
</organism>
<dbReference type="Proteomes" id="UP000626697">
    <property type="component" value="Unassembled WGS sequence"/>
</dbReference>
<feature type="region of interest" description="Disordered" evidence="1">
    <location>
        <begin position="1"/>
        <end position="22"/>
    </location>
</feature>
<dbReference type="EMBL" id="JACJHX010000002">
    <property type="protein sequence ID" value="MBA9025676.1"/>
    <property type="molecule type" value="Genomic_DNA"/>
</dbReference>
<reference evidence="2 3" key="1">
    <citation type="submission" date="2020-08" db="EMBL/GenBank/DDBJ databases">
        <title>Genomic Encyclopedia of Type Strains, Phase IV (KMG-IV): sequencing the most valuable type-strain genomes for metagenomic binning, comparative biology and taxonomic classification.</title>
        <authorList>
            <person name="Goeker M."/>
        </authorList>
    </citation>
    <scope>NUCLEOTIDE SEQUENCE [LARGE SCALE GENOMIC DNA]</scope>
    <source>
        <strain evidence="2 3">DSM 105481</strain>
    </source>
</reference>
<keyword evidence="3" id="KW-1185">Reference proteome</keyword>
<evidence type="ECO:0000313" key="3">
    <source>
        <dbReference type="Proteomes" id="UP000626697"/>
    </source>
</evidence>
<protein>
    <recommendedName>
        <fullName evidence="4">DUF4025 domain-containing protein</fullName>
    </recommendedName>
</protein>
<gene>
    <name evidence="2" type="ORF">HNP81_000959</name>
</gene>
<evidence type="ECO:0000256" key="1">
    <source>
        <dbReference type="SAM" id="MobiDB-lite"/>
    </source>
</evidence>
<dbReference type="RefSeq" id="WP_182501737.1">
    <property type="nucleotide sequence ID" value="NZ_JACJHX010000002.1"/>
</dbReference>
<evidence type="ECO:0000313" key="2">
    <source>
        <dbReference type="EMBL" id="MBA9025676.1"/>
    </source>
</evidence>
<sequence length="50" mass="5578">MKKQNHTEEPIIAEGIDTEDELEKTASTEEIAKGEYTKVVTLSLDENDPS</sequence>
<evidence type="ECO:0008006" key="4">
    <source>
        <dbReference type="Google" id="ProtNLM"/>
    </source>
</evidence>
<comment type="caution">
    <text evidence="2">The sequence shown here is derived from an EMBL/GenBank/DDBJ whole genome shotgun (WGS) entry which is preliminary data.</text>
</comment>
<name>A0ABR6CL62_9BACI</name>
<proteinExistence type="predicted"/>